<organism evidence="3 4">
    <name type="scientific">Plenodomus tracheiphilus IPT5</name>
    <dbReference type="NCBI Taxonomy" id="1408161"/>
    <lineage>
        <taxon>Eukaryota</taxon>
        <taxon>Fungi</taxon>
        <taxon>Dikarya</taxon>
        <taxon>Ascomycota</taxon>
        <taxon>Pezizomycotina</taxon>
        <taxon>Dothideomycetes</taxon>
        <taxon>Pleosporomycetidae</taxon>
        <taxon>Pleosporales</taxon>
        <taxon>Pleosporineae</taxon>
        <taxon>Leptosphaeriaceae</taxon>
        <taxon>Plenodomus</taxon>
    </lineage>
</organism>
<gene>
    <name evidence="3" type="ORF">T440DRAFT_492441</name>
</gene>
<dbReference type="PANTHER" id="PTHR32268:SF15">
    <property type="entry name" value="HOMOSERINE ACETYLTRANSFERASE FAMILY PROTEIN (AFU_ORTHOLOGUE AFUA_1G15350)"/>
    <property type="match status" value="1"/>
</dbReference>
<reference evidence="3" key="1">
    <citation type="submission" date="2020-01" db="EMBL/GenBank/DDBJ databases">
        <authorList>
            <consortium name="DOE Joint Genome Institute"/>
            <person name="Haridas S."/>
            <person name="Albert R."/>
            <person name="Binder M."/>
            <person name="Bloem J."/>
            <person name="Labutti K."/>
            <person name="Salamov A."/>
            <person name="Andreopoulos B."/>
            <person name="Baker S.E."/>
            <person name="Barry K."/>
            <person name="Bills G."/>
            <person name="Bluhm B.H."/>
            <person name="Cannon C."/>
            <person name="Castanera R."/>
            <person name="Culley D.E."/>
            <person name="Daum C."/>
            <person name="Ezra D."/>
            <person name="Gonzalez J.B."/>
            <person name="Henrissat B."/>
            <person name="Kuo A."/>
            <person name="Liang C."/>
            <person name="Lipzen A."/>
            <person name="Lutzoni F."/>
            <person name="Magnuson J."/>
            <person name="Mondo S."/>
            <person name="Nolan M."/>
            <person name="Ohm R."/>
            <person name="Pangilinan J."/>
            <person name="Park H.-J."/>
            <person name="Ramirez L."/>
            <person name="Alfaro M."/>
            <person name="Sun H."/>
            <person name="Tritt A."/>
            <person name="Yoshinaga Y."/>
            <person name="Zwiers L.-H."/>
            <person name="Turgeon B.G."/>
            <person name="Goodwin S.B."/>
            <person name="Spatafora J.W."/>
            <person name="Crous P.W."/>
            <person name="Grigoriev I.V."/>
        </authorList>
    </citation>
    <scope>NUCLEOTIDE SEQUENCE</scope>
    <source>
        <strain evidence="3">IPT5</strain>
    </source>
</reference>
<dbReference type="InterPro" id="IPR029058">
    <property type="entry name" value="AB_hydrolase_fold"/>
</dbReference>
<dbReference type="EMBL" id="MU006332">
    <property type="protein sequence ID" value="KAF2846695.1"/>
    <property type="molecule type" value="Genomic_DNA"/>
</dbReference>
<dbReference type="InterPro" id="IPR000073">
    <property type="entry name" value="AB_hydrolase_1"/>
</dbReference>
<comment type="similarity">
    <text evidence="1">Belongs to the AB hydrolase superfamily. MetX family.</text>
</comment>
<name>A0A6A7AX04_9PLEO</name>
<protein>
    <submittedName>
        <fullName evidence="3">Homoserine O-acetyltransferas-like protein</fullName>
    </submittedName>
</protein>
<dbReference type="Pfam" id="PF00561">
    <property type="entry name" value="Abhydrolase_1"/>
    <property type="match status" value="1"/>
</dbReference>
<dbReference type="Proteomes" id="UP000799423">
    <property type="component" value="Unassembled WGS sequence"/>
</dbReference>
<dbReference type="GO" id="GO:0016747">
    <property type="term" value="F:acyltransferase activity, transferring groups other than amino-acyl groups"/>
    <property type="evidence" value="ECO:0007669"/>
    <property type="project" value="InterPro"/>
</dbReference>
<evidence type="ECO:0000313" key="3">
    <source>
        <dbReference type="EMBL" id="KAF2846695.1"/>
    </source>
</evidence>
<feature type="domain" description="AB hydrolase-1" evidence="2">
    <location>
        <begin position="51"/>
        <end position="152"/>
    </location>
</feature>
<dbReference type="InterPro" id="IPR008220">
    <property type="entry name" value="HAT_MetX-like"/>
</dbReference>
<evidence type="ECO:0000313" key="4">
    <source>
        <dbReference type="Proteomes" id="UP000799423"/>
    </source>
</evidence>
<dbReference type="AlphaFoldDB" id="A0A6A7AX04"/>
<proteinExistence type="inferred from homology"/>
<sequence length="267" mass="29877">MKITSGRSPPLQHFVIPNFVLRDGTTLPQVQVAYKILNVQNTKIAVSSSPSNTPNFPSKVDYMDCVDAQYQLLTALNIEKVDVMLGFSMGGQVTYHWLVMHPSYIKNAVIVCSAAKTSRHNIQFLEAPKAALESAATPALGLRAFQELYKSLGANTQSEWDDVVAGGNYDDWAAEDLLALTGMWQSGDIGRCISNMQEDQRLEHALQKIEARVLLMPSETDQYFKFYVSQREAQYIRNAWVEISSSAKDTPWMNDKIGRFLASNDDD</sequence>
<evidence type="ECO:0000259" key="2">
    <source>
        <dbReference type="Pfam" id="PF00561"/>
    </source>
</evidence>
<dbReference type="SUPFAM" id="SSF53474">
    <property type="entry name" value="alpha/beta-Hydrolases"/>
    <property type="match status" value="1"/>
</dbReference>
<dbReference type="PANTHER" id="PTHR32268">
    <property type="entry name" value="HOMOSERINE O-ACETYLTRANSFERASE"/>
    <property type="match status" value="1"/>
</dbReference>
<dbReference type="Gene3D" id="3.40.50.1820">
    <property type="entry name" value="alpha/beta hydrolase"/>
    <property type="match status" value="1"/>
</dbReference>
<keyword evidence="4" id="KW-1185">Reference proteome</keyword>
<evidence type="ECO:0000256" key="1">
    <source>
        <dbReference type="ARBA" id="ARBA00006886"/>
    </source>
</evidence>
<accession>A0A6A7AX04</accession>
<dbReference type="OrthoDB" id="9972683at2759"/>